<feature type="compositionally biased region" description="Gly residues" evidence="1">
    <location>
        <begin position="1"/>
        <end position="14"/>
    </location>
</feature>
<reference evidence="3 4" key="1">
    <citation type="journal article" date="2014" name="Mol. Plant">
        <title>Chromosome Scale Genome Assembly and Transcriptome Profiling of Nannochloropsis gaditana in Nitrogen Depletion.</title>
        <authorList>
            <person name="Corteggiani Carpinelli E."/>
            <person name="Telatin A."/>
            <person name="Vitulo N."/>
            <person name="Forcato C."/>
            <person name="D'Angelo M."/>
            <person name="Schiavon R."/>
            <person name="Vezzi A."/>
            <person name="Giacometti G.M."/>
            <person name="Morosinotto T."/>
            <person name="Valle G."/>
        </authorList>
    </citation>
    <scope>NUCLEOTIDE SEQUENCE [LARGE SCALE GENOMIC DNA]</scope>
    <source>
        <strain evidence="3 4">B-31</strain>
    </source>
</reference>
<feature type="compositionally biased region" description="Acidic residues" evidence="1">
    <location>
        <begin position="15"/>
        <end position="25"/>
    </location>
</feature>
<organism evidence="3 4">
    <name type="scientific">Nannochloropsis gaditana</name>
    <dbReference type="NCBI Taxonomy" id="72520"/>
    <lineage>
        <taxon>Eukaryota</taxon>
        <taxon>Sar</taxon>
        <taxon>Stramenopiles</taxon>
        <taxon>Ochrophyta</taxon>
        <taxon>Eustigmatophyceae</taxon>
        <taxon>Eustigmatales</taxon>
        <taxon>Monodopsidaceae</taxon>
        <taxon>Nannochloropsis</taxon>
    </lineage>
</organism>
<protein>
    <submittedName>
        <fullName evidence="3">Cleavage and polyadenylation specificity factor subunit 1</fullName>
    </submittedName>
</protein>
<evidence type="ECO:0000256" key="1">
    <source>
        <dbReference type="SAM" id="MobiDB-lite"/>
    </source>
</evidence>
<sequence length="476" mass="51473">GTSGGGGGGGGDGGVGEEEEDEEDEERRKLGASKRVGASAQVDVGLTKTGERLTDFTSAKAEYLGGPPLPAVWAGGHQIFIMGGAPFGVTSVIPLEPFERGLALMVYHRRSPSTPAFPPGPPSHQSHFRERYPNRAPPPADLPPFQAADTYLAVGTCTVRAKGEDVPSKGRLLMYRISLDPYAGLTSPPTLTLVDQYSQRSGPPTAIAQLGPHIIIAAGPTLWVYAFSAREKLKPIAFYDADFYVVSLRVVKTLVAVTDAYHSVHLLRWHEHDPAHTLELMGKDYSPIVSAQPGGSHFVVDPPSLGMLVGDSRGNLQLLQYDPADVESRGGNRLVRRADFHLSHRLSFLQHTRMAEVPRPGAYRAGVRVMVFGSVEGGVGALVPVEEKVYRRLYALQAVMVNALPHVGAFNPRGFRLVEARGWAQGRKKGTLDGELLWRFAGLSVGKQEDLASAIGTSREMVLESLLEVDMMTWTL</sequence>
<dbReference type="GO" id="GO:0003676">
    <property type="term" value="F:nucleic acid binding"/>
    <property type="evidence" value="ECO:0007669"/>
    <property type="project" value="InterPro"/>
</dbReference>
<dbReference type="Pfam" id="PF03178">
    <property type="entry name" value="CPSF_A"/>
    <property type="match status" value="1"/>
</dbReference>
<feature type="non-terminal residue" evidence="3">
    <location>
        <position position="1"/>
    </location>
</feature>
<name>W7T281_9STRA</name>
<dbReference type="InterPro" id="IPR004871">
    <property type="entry name" value="RSE1/DDB1/CPSF1_C"/>
</dbReference>
<dbReference type="OrthoDB" id="6109at2759"/>
<evidence type="ECO:0000313" key="3">
    <source>
        <dbReference type="EMBL" id="EWM21170.1"/>
    </source>
</evidence>
<dbReference type="Proteomes" id="UP000019335">
    <property type="component" value="Unassembled WGS sequence"/>
</dbReference>
<dbReference type="GO" id="GO:0005634">
    <property type="term" value="C:nucleus"/>
    <property type="evidence" value="ECO:0007669"/>
    <property type="project" value="InterPro"/>
</dbReference>
<gene>
    <name evidence="3" type="ORF">Naga_100111g15</name>
</gene>
<dbReference type="InterPro" id="IPR050358">
    <property type="entry name" value="RSE1/DDB1/CFT1"/>
</dbReference>
<feature type="domain" description="RSE1/DDB1/CPSF1 C-terminal" evidence="2">
    <location>
        <begin position="148"/>
        <end position="441"/>
    </location>
</feature>
<accession>W7T281</accession>
<dbReference type="InterPro" id="IPR015943">
    <property type="entry name" value="WD40/YVTN_repeat-like_dom_sf"/>
</dbReference>
<evidence type="ECO:0000313" key="4">
    <source>
        <dbReference type="Proteomes" id="UP000019335"/>
    </source>
</evidence>
<feature type="region of interest" description="Disordered" evidence="1">
    <location>
        <begin position="1"/>
        <end position="42"/>
    </location>
</feature>
<evidence type="ECO:0000259" key="2">
    <source>
        <dbReference type="Pfam" id="PF03178"/>
    </source>
</evidence>
<keyword evidence="4" id="KW-1185">Reference proteome</keyword>
<dbReference type="Gene3D" id="2.130.10.10">
    <property type="entry name" value="YVTN repeat-like/Quinoprotein amine dehydrogenase"/>
    <property type="match status" value="1"/>
</dbReference>
<proteinExistence type="predicted"/>
<dbReference type="AlphaFoldDB" id="W7T281"/>
<dbReference type="PANTHER" id="PTHR10644">
    <property type="entry name" value="DNA REPAIR/RNA PROCESSING CPSF FAMILY"/>
    <property type="match status" value="1"/>
</dbReference>
<dbReference type="EMBL" id="AZIL01002624">
    <property type="protein sequence ID" value="EWM21170.1"/>
    <property type="molecule type" value="Genomic_DNA"/>
</dbReference>
<comment type="caution">
    <text evidence="3">The sequence shown here is derived from an EMBL/GenBank/DDBJ whole genome shotgun (WGS) entry which is preliminary data.</text>
</comment>